<dbReference type="Proteomes" id="UP000078534">
    <property type="component" value="Unassembled WGS sequence"/>
</dbReference>
<gene>
    <name evidence="1" type="ORF">A6K24_10375</name>
</gene>
<dbReference type="Gene3D" id="3.10.450.50">
    <property type="match status" value="1"/>
</dbReference>
<dbReference type="RefSeq" id="WP_066338310.1">
    <property type="nucleotide sequence ID" value="NZ_LWSG01000043.1"/>
</dbReference>
<evidence type="ECO:0000313" key="2">
    <source>
        <dbReference type="Proteomes" id="UP000078534"/>
    </source>
</evidence>
<dbReference type="OrthoDB" id="2543069at2"/>
<accession>A0A179SNT2</accession>
<reference evidence="2" key="1">
    <citation type="submission" date="2016-04" db="EMBL/GenBank/DDBJ databases">
        <authorList>
            <person name="Lyu Z."/>
            <person name="Lyu W."/>
        </authorList>
    </citation>
    <scope>NUCLEOTIDE SEQUENCE [LARGE SCALE GENOMIC DNA]</scope>
    <source>
        <strain evidence="2">C44</strain>
    </source>
</reference>
<dbReference type="InterPro" id="IPR004027">
    <property type="entry name" value="SEC_C_motif"/>
</dbReference>
<dbReference type="STRING" id="152268.A6K24_10375"/>
<comment type="caution">
    <text evidence="1">The sequence shown here is derived from an EMBL/GenBank/DDBJ whole genome shotgun (WGS) entry which is preliminary data.</text>
</comment>
<organism evidence="1 2">
    <name type="scientific">Metabacillus litoralis</name>
    <dbReference type="NCBI Taxonomy" id="152268"/>
    <lineage>
        <taxon>Bacteria</taxon>
        <taxon>Bacillati</taxon>
        <taxon>Bacillota</taxon>
        <taxon>Bacilli</taxon>
        <taxon>Bacillales</taxon>
        <taxon>Bacillaceae</taxon>
        <taxon>Metabacillus</taxon>
    </lineage>
</organism>
<protein>
    <recommendedName>
        <fullName evidence="3">Zinc chelation protein SecC</fullName>
    </recommendedName>
</protein>
<evidence type="ECO:0008006" key="3">
    <source>
        <dbReference type="Google" id="ProtNLM"/>
    </source>
</evidence>
<evidence type="ECO:0000313" key="1">
    <source>
        <dbReference type="EMBL" id="OAS83024.1"/>
    </source>
</evidence>
<dbReference type="AlphaFoldDB" id="A0A179SNT2"/>
<proteinExistence type="predicted"/>
<keyword evidence="2" id="KW-1185">Reference proteome</keyword>
<sequence>MNFKDRIEPFLITDDLIVQEFVVQALHDYPNVSKRWIEKLVREAVENEEKRSTILIYLSINPMHEEIVGHLVEGAQHAPSNMSHLYFQLLADLDPELALKHKEVLKTFIPNDYWPLYEVLVDGMEEEVWLLIEDFAKKLEAETYLNSNFYIKAKKVAYTLVKKGWVTEAQLDKVVQENLKDNWFSYKGILAVYMIGLMKNDKYIQTLAPLLVRDEDILLEEVAAALISFQTDEVVEAVAPYLLKEESNIFAASIIENIKTDYAVEVLRNAYRQVEDEDSQAIIFEALIHQLSPAAEPEINQYVSERPTSFLVEVEQLAYSYYKIIGLDHPLMEEWKLKLTEGSSPVQTEKVGRNEPCPCGSGKKYKKCCG</sequence>
<dbReference type="Pfam" id="PF02810">
    <property type="entry name" value="SEC-C"/>
    <property type="match status" value="1"/>
</dbReference>
<name>A0A179SNT2_9BACI</name>
<dbReference type="SUPFAM" id="SSF103642">
    <property type="entry name" value="Sec-C motif"/>
    <property type="match status" value="1"/>
</dbReference>
<dbReference type="EMBL" id="LWSG01000043">
    <property type="protein sequence ID" value="OAS83024.1"/>
    <property type="molecule type" value="Genomic_DNA"/>
</dbReference>